<evidence type="ECO:0000313" key="2">
    <source>
        <dbReference type="EMBL" id="MED6161384.1"/>
    </source>
</evidence>
<protein>
    <recommendedName>
        <fullName evidence="1">Protein FAR1-RELATED SEQUENCE</fullName>
    </recommendedName>
</protein>
<keyword evidence="1" id="KW-0539">Nucleus</keyword>
<comment type="caution">
    <text evidence="2">The sequence shown here is derived from an EMBL/GenBank/DDBJ whole genome shotgun (WGS) entry which is preliminary data.</text>
</comment>
<dbReference type="Proteomes" id="UP001341840">
    <property type="component" value="Unassembled WGS sequence"/>
</dbReference>
<comment type="subcellular location">
    <subcellularLocation>
        <location evidence="1">Nucleus</location>
    </subcellularLocation>
</comment>
<accession>A0ABU6UKC6</accession>
<keyword evidence="3" id="KW-1185">Reference proteome</keyword>
<proteinExistence type="inferred from homology"/>
<dbReference type="InterPro" id="IPR031052">
    <property type="entry name" value="FHY3/FAR1"/>
</dbReference>
<dbReference type="EMBL" id="JASCZI010121360">
    <property type="protein sequence ID" value="MED6161384.1"/>
    <property type="molecule type" value="Genomic_DNA"/>
</dbReference>
<keyword evidence="1" id="KW-0479">Metal-binding</keyword>
<reference evidence="2 3" key="1">
    <citation type="journal article" date="2023" name="Plants (Basel)">
        <title>Bridging the Gap: Combining Genomics and Transcriptomics Approaches to Understand Stylosanthes scabra, an Orphan Legume from the Brazilian Caatinga.</title>
        <authorList>
            <person name="Ferreira-Neto J.R.C."/>
            <person name="da Silva M.D."/>
            <person name="Binneck E."/>
            <person name="de Melo N.F."/>
            <person name="da Silva R.H."/>
            <person name="de Melo A.L.T.M."/>
            <person name="Pandolfi V."/>
            <person name="Bustamante F.O."/>
            <person name="Brasileiro-Vidal A.C."/>
            <person name="Benko-Iseppon A.M."/>
        </authorList>
    </citation>
    <scope>NUCLEOTIDE SEQUENCE [LARGE SCALE GENOMIC DNA]</scope>
    <source>
        <tissue evidence="2">Leaves</tissue>
    </source>
</reference>
<dbReference type="PANTHER" id="PTHR31669">
    <property type="entry name" value="PROTEIN FAR1-RELATED SEQUENCE 10-RELATED"/>
    <property type="match status" value="1"/>
</dbReference>
<keyword evidence="1" id="KW-0863">Zinc-finger</keyword>
<comment type="function">
    <text evidence="1">Putative transcription activator involved in regulating light control of development.</text>
</comment>
<evidence type="ECO:0000313" key="3">
    <source>
        <dbReference type="Proteomes" id="UP001341840"/>
    </source>
</evidence>
<keyword evidence="1" id="KW-0862">Zinc</keyword>
<dbReference type="PANTHER" id="PTHR31669:SF251">
    <property type="entry name" value="PROTEIN FAR1-RELATED SEQUENCE"/>
    <property type="match status" value="1"/>
</dbReference>
<sequence>MLPAENSADSLHCVSSSLIELQLQQEYTSHMFIDIQEQFLKKADCIVKVISKEGEMYSLLVDQQKLISDKHVVDTYRVSFDSVVREYHCECNLFQSKAILCCYMFSTFAYFEVNEVPSCYISSRWSKNVR</sequence>
<gene>
    <name evidence="2" type="ORF">PIB30_060283</name>
</gene>
<evidence type="ECO:0000256" key="1">
    <source>
        <dbReference type="RuleBase" id="RU367018"/>
    </source>
</evidence>
<comment type="similarity">
    <text evidence="1">Belongs to the FHY3/FAR1 family.</text>
</comment>
<name>A0ABU6UKC6_9FABA</name>
<organism evidence="2 3">
    <name type="scientific">Stylosanthes scabra</name>
    <dbReference type="NCBI Taxonomy" id="79078"/>
    <lineage>
        <taxon>Eukaryota</taxon>
        <taxon>Viridiplantae</taxon>
        <taxon>Streptophyta</taxon>
        <taxon>Embryophyta</taxon>
        <taxon>Tracheophyta</taxon>
        <taxon>Spermatophyta</taxon>
        <taxon>Magnoliopsida</taxon>
        <taxon>eudicotyledons</taxon>
        <taxon>Gunneridae</taxon>
        <taxon>Pentapetalae</taxon>
        <taxon>rosids</taxon>
        <taxon>fabids</taxon>
        <taxon>Fabales</taxon>
        <taxon>Fabaceae</taxon>
        <taxon>Papilionoideae</taxon>
        <taxon>50 kb inversion clade</taxon>
        <taxon>dalbergioids sensu lato</taxon>
        <taxon>Dalbergieae</taxon>
        <taxon>Pterocarpus clade</taxon>
        <taxon>Stylosanthes</taxon>
    </lineage>
</organism>